<accession>G0MBR2</accession>
<keyword evidence="1" id="KW-0472">Membrane</keyword>
<evidence type="ECO:0000313" key="3">
    <source>
        <dbReference type="Proteomes" id="UP000008068"/>
    </source>
</evidence>
<dbReference type="AlphaFoldDB" id="G0MBR2"/>
<sequence length="186" mass="21789">MSMQTEPYEDIEDVPRLGWTNNIRTSVIGMYFLLFSSAIEIIFSKLEPYSPAQMFLWKVSNISFILYIITFYFDCRREYLLAKLSVEEREAEERKQNMSRFFKGELPGPVETMAFAESRNHRMNAYICIASHFGPTLEHPSLQNTVLLFSFIGLCIHSILILMEIGTSVITWMIVQEEREMEKRDC</sequence>
<feature type="transmembrane region" description="Helical" evidence="1">
    <location>
        <begin position="23"/>
        <end position="43"/>
    </location>
</feature>
<dbReference type="EMBL" id="GL379789">
    <property type="protein sequence ID" value="EGT45559.1"/>
    <property type="molecule type" value="Genomic_DNA"/>
</dbReference>
<keyword evidence="1" id="KW-0812">Transmembrane</keyword>
<dbReference type="InParanoid" id="G0MBR2"/>
<name>G0MBR2_CAEBE</name>
<feature type="transmembrane region" description="Helical" evidence="1">
    <location>
        <begin position="146"/>
        <end position="175"/>
    </location>
</feature>
<evidence type="ECO:0000313" key="2">
    <source>
        <dbReference type="EMBL" id="EGT45559.1"/>
    </source>
</evidence>
<reference evidence="3" key="1">
    <citation type="submission" date="2011-07" db="EMBL/GenBank/DDBJ databases">
        <authorList>
            <consortium name="Caenorhabditis brenneri Sequencing and Analysis Consortium"/>
            <person name="Wilson R.K."/>
        </authorList>
    </citation>
    <scope>NUCLEOTIDE SEQUENCE [LARGE SCALE GENOMIC DNA]</scope>
    <source>
        <strain evidence="3">PB2801</strain>
    </source>
</reference>
<dbReference type="Proteomes" id="UP000008068">
    <property type="component" value="Unassembled WGS sequence"/>
</dbReference>
<protein>
    <submittedName>
        <fullName evidence="2">Uncharacterized protein</fullName>
    </submittedName>
</protein>
<keyword evidence="3" id="KW-1185">Reference proteome</keyword>
<proteinExistence type="predicted"/>
<keyword evidence="1" id="KW-1133">Transmembrane helix</keyword>
<dbReference type="HOGENOM" id="CLU_1455628_0_0_1"/>
<gene>
    <name evidence="2" type="ORF">CAEBREN_12756</name>
</gene>
<organism evidence="3">
    <name type="scientific">Caenorhabditis brenneri</name>
    <name type="common">Nematode worm</name>
    <dbReference type="NCBI Taxonomy" id="135651"/>
    <lineage>
        <taxon>Eukaryota</taxon>
        <taxon>Metazoa</taxon>
        <taxon>Ecdysozoa</taxon>
        <taxon>Nematoda</taxon>
        <taxon>Chromadorea</taxon>
        <taxon>Rhabditida</taxon>
        <taxon>Rhabditina</taxon>
        <taxon>Rhabditomorpha</taxon>
        <taxon>Rhabditoidea</taxon>
        <taxon>Rhabditidae</taxon>
        <taxon>Peloderinae</taxon>
        <taxon>Caenorhabditis</taxon>
    </lineage>
</organism>
<feature type="transmembrane region" description="Helical" evidence="1">
    <location>
        <begin position="55"/>
        <end position="73"/>
    </location>
</feature>
<evidence type="ECO:0000256" key="1">
    <source>
        <dbReference type="SAM" id="Phobius"/>
    </source>
</evidence>